<name>A0ABD1CTF2_CULPP</name>
<dbReference type="Proteomes" id="UP001562425">
    <property type="component" value="Unassembled WGS sequence"/>
</dbReference>
<keyword evidence="2" id="KW-1185">Reference proteome</keyword>
<gene>
    <name evidence="1" type="ORF">pipiens_015199</name>
</gene>
<comment type="caution">
    <text evidence="1">The sequence shown here is derived from an EMBL/GenBank/DDBJ whole genome shotgun (WGS) entry which is preliminary data.</text>
</comment>
<evidence type="ECO:0000313" key="2">
    <source>
        <dbReference type="Proteomes" id="UP001562425"/>
    </source>
</evidence>
<proteinExistence type="predicted"/>
<protein>
    <submittedName>
        <fullName evidence="1">Uncharacterized protein</fullName>
    </submittedName>
</protein>
<organism evidence="1 2">
    <name type="scientific">Culex pipiens pipiens</name>
    <name type="common">Northern house mosquito</name>
    <dbReference type="NCBI Taxonomy" id="38569"/>
    <lineage>
        <taxon>Eukaryota</taxon>
        <taxon>Metazoa</taxon>
        <taxon>Ecdysozoa</taxon>
        <taxon>Arthropoda</taxon>
        <taxon>Hexapoda</taxon>
        <taxon>Insecta</taxon>
        <taxon>Pterygota</taxon>
        <taxon>Neoptera</taxon>
        <taxon>Endopterygota</taxon>
        <taxon>Diptera</taxon>
        <taxon>Nematocera</taxon>
        <taxon>Culicoidea</taxon>
        <taxon>Culicidae</taxon>
        <taxon>Culicinae</taxon>
        <taxon>Culicini</taxon>
        <taxon>Culex</taxon>
        <taxon>Culex</taxon>
    </lineage>
</organism>
<evidence type="ECO:0000313" key="1">
    <source>
        <dbReference type="EMBL" id="KAL1379029.1"/>
    </source>
</evidence>
<sequence>MEIGKSGCNVAKRSHYRGHKLSMWLSLIPQLHSPDDSAYLPMRHHHFTEVKPEYYDGKCQQNAHQI</sequence>
<accession>A0ABD1CTF2</accession>
<reference evidence="1 2" key="1">
    <citation type="submission" date="2024-05" db="EMBL/GenBank/DDBJ databases">
        <title>Culex pipiens pipiens assembly and annotation.</title>
        <authorList>
            <person name="Alout H."/>
            <person name="Durand T."/>
        </authorList>
    </citation>
    <scope>NUCLEOTIDE SEQUENCE [LARGE SCALE GENOMIC DNA]</scope>
    <source>
        <strain evidence="1">HA-2024</strain>
        <tissue evidence="1">Whole body</tissue>
    </source>
</reference>
<dbReference type="EMBL" id="JBEHCU010009926">
    <property type="protein sequence ID" value="KAL1379029.1"/>
    <property type="molecule type" value="Genomic_DNA"/>
</dbReference>
<dbReference type="AlphaFoldDB" id="A0ABD1CTF2"/>